<protein>
    <submittedName>
        <fullName evidence="1">MRL1 protein</fullName>
    </submittedName>
</protein>
<name>A0A812PAN9_SYMPI</name>
<sequence length="107" mass="11480">MSAGVAQTQKRIKSTLRVNAAVVVALRERVAVVTVTIIADKPAAIASAPRQLEESGGEEVENEDATVLRTFSGELKIDMLRVGLVVEGQSTTWSPSSASSEPRHRHE</sequence>
<organism evidence="1 2">
    <name type="scientific">Symbiodinium pilosum</name>
    <name type="common">Dinoflagellate</name>
    <dbReference type="NCBI Taxonomy" id="2952"/>
    <lineage>
        <taxon>Eukaryota</taxon>
        <taxon>Sar</taxon>
        <taxon>Alveolata</taxon>
        <taxon>Dinophyceae</taxon>
        <taxon>Suessiales</taxon>
        <taxon>Symbiodiniaceae</taxon>
        <taxon>Symbiodinium</taxon>
    </lineage>
</organism>
<evidence type="ECO:0000313" key="1">
    <source>
        <dbReference type="EMBL" id="CAE7326056.1"/>
    </source>
</evidence>
<proteinExistence type="predicted"/>
<dbReference type="AlphaFoldDB" id="A0A812PAN9"/>
<feature type="non-terminal residue" evidence="1">
    <location>
        <position position="1"/>
    </location>
</feature>
<gene>
    <name evidence="1" type="primary">MRL1</name>
    <name evidence="1" type="ORF">SPIL2461_LOCUS7539</name>
</gene>
<comment type="caution">
    <text evidence="1">The sequence shown here is derived from an EMBL/GenBank/DDBJ whole genome shotgun (WGS) entry which is preliminary data.</text>
</comment>
<keyword evidence="2" id="KW-1185">Reference proteome</keyword>
<evidence type="ECO:0000313" key="2">
    <source>
        <dbReference type="Proteomes" id="UP000649617"/>
    </source>
</evidence>
<dbReference type="Proteomes" id="UP000649617">
    <property type="component" value="Unassembled WGS sequence"/>
</dbReference>
<dbReference type="EMBL" id="CAJNIZ010011880">
    <property type="protein sequence ID" value="CAE7326056.1"/>
    <property type="molecule type" value="Genomic_DNA"/>
</dbReference>
<reference evidence="1" key="1">
    <citation type="submission" date="2021-02" db="EMBL/GenBank/DDBJ databases">
        <authorList>
            <person name="Dougan E. K."/>
            <person name="Rhodes N."/>
            <person name="Thang M."/>
            <person name="Chan C."/>
        </authorList>
    </citation>
    <scope>NUCLEOTIDE SEQUENCE</scope>
</reference>
<accession>A0A812PAN9</accession>